<dbReference type="Gene3D" id="1.10.1740.10">
    <property type="match status" value="1"/>
</dbReference>
<dbReference type="PANTHER" id="PTHR43133:SF8">
    <property type="entry name" value="RNA POLYMERASE SIGMA FACTOR HI_1459-RELATED"/>
    <property type="match status" value="1"/>
</dbReference>
<organism evidence="7 8">
    <name type="scientific">Polyangium jinanense</name>
    <dbReference type="NCBI Taxonomy" id="2829994"/>
    <lineage>
        <taxon>Bacteria</taxon>
        <taxon>Pseudomonadati</taxon>
        <taxon>Myxococcota</taxon>
        <taxon>Polyangia</taxon>
        <taxon>Polyangiales</taxon>
        <taxon>Polyangiaceae</taxon>
        <taxon>Polyangium</taxon>
    </lineage>
</organism>
<dbReference type="PANTHER" id="PTHR43133">
    <property type="entry name" value="RNA POLYMERASE ECF-TYPE SIGMA FACTO"/>
    <property type="match status" value="1"/>
</dbReference>
<accession>A0A9X4AR66</accession>
<dbReference type="Gene3D" id="1.10.10.10">
    <property type="entry name" value="Winged helix-like DNA-binding domain superfamily/Winged helix DNA-binding domain"/>
    <property type="match status" value="1"/>
</dbReference>
<dbReference type="InterPro" id="IPR039425">
    <property type="entry name" value="RNA_pol_sigma-70-like"/>
</dbReference>
<sequence length="395" mass="43376">MLAAVDTTPTREEFRTFYEENFPTVWRTLHRLRVREADVADIAHDVLVFAYNHFDEIPAYPQGWLARVCYEMVRNYRRKAARRLERLAPQVIDAAVDQHASDETMTEVVLEALERMPTDQRMLLLRYYVREEPLHALAKSLGIARSTVQLRLAAAETAFEGWIKTLLGVDPEKSSRESLFASFSLAGLLPRVWESSEVLAKAQLDGWERLSRAIDAAKIAAGAPRREAPQAIEPGIGAAGFPFKLTTAFAVALPSALAGMLLGHLGAGVASAHTTAAPSLHAATTPIAVVADALVRNTPQGDSGAPRAAPPSQEPAPARPGDPEVPMLWTIRRALKDENPKAALELLQEHARRFPKSTHLDECAELKSIAEKKLARMLAQEAAKKQASTEDKPKP</sequence>
<keyword evidence="3" id="KW-0731">Sigma factor</keyword>
<dbReference type="AlphaFoldDB" id="A0A9X4AR66"/>
<keyword evidence="2" id="KW-0805">Transcription regulation</keyword>
<dbReference type="GO" id="GO:0003677">
    <property type="term" value="F:DNA binding"/>
    <property type="evidence" value="ECO:0007669"/>
    <property type="project" value="UniProtKB-KW"/>
</dbReference>
<dbReference type="GO" id="GO:0006352">
    <property type="term" value="P:DNA-templated transcription initiation"/>
    <property type="evidence" value="ECO:0007669"/>
    <property type="project" value="InterPro"/>
</dbReference>
<reference evidence="7 8" key="1">
    <citation type="submission" date="2021-04" db="EMBL/GenBank/DDBJ databases">
        <title>Genome analysis of Polyangium sp.</title>
        <authorList>
            <person name="Li Y."/>
            <person name="Wang J."/>
        </authorList>
    </citation>
    <scope>NUCLEOTIDE SEQUENCE [LARGE SCALE GENOMIC DNA]</scope>
    <source>
        <strain evidence="7 8">SDU14</strain>
    </source>
</reference>
<evidence type="ECO:0000313" key="8">
    <source>
        <dbReference type="Proteomes" id="UP001151081"/>
    </source>
</evidence>
<evidence type="ECO:0000313" key="7">
    <source>
        <dbReference type="EMBL" id="MDC3981788.1"/>
    </source>
</evidence>
<comment type="caution">
    <text evidence="7">The sequence shown here is derived from an EMBL/GenBank/DDBJ whole genome shotgun (WGS) entry which is preliminary data.</text>
</comment>
<evidence type="ECO:0000256" key="2">
    <source>
        <dbReference type="ARBA" id="ARBA00023015"/>
    </source>
</evidence>
<keyword evidence="8" id="KW-1185">Reference proteome</keyword>
<dbReference type="Proteomes" id="UP001151081">
    <property type="component" value="Unassembled WGS sequence"/>
</dbReference>
<protein>
    <submittedName>
        <fullName evidence="7">Sigma-70 family RNA polymerase sigma factor</fullName>
    </submittedName>
</protein>
<feature type="compositionally biased region" description="Pro residues" evidence="6">
    <location>
        <begin position="308"/>
        <end position="320"/>
    </location>
</feature>
<comment type="similarity">
    <text evidence="1">Belongs to the sigma-70 factor family. ECF subfamily.</text>
</comment>
<gene>
    <name evidence="7" type="ORF">KEG57_14835</name>
</gene>
<feature type="region of interest" description="Disordered" evidence="6">
    <location>
        <begin position="297"/>
        <end position="324"/>
    </location>
</feature>
<proteinExistence type="inferred from homology"/>
<dbReference type="NCBIfam" id="TIGR02937">
    <property type="entry name" value="sigma70-ECF"/>
    <property type="match status" value="1"/>
</dbReference>
<dbReference type="SUPFAM" id="SSF88659">
    <property type="entry name" value="Sigma3 and sigma4 domains of RNA polymerase sigma factors"/>
    <property type="match status" value="1"/>
</dbReference>
<keyword evidence="4" id="KW-0238">DNA-binding</keyword>
<dbReference type="InterPro" id="IPR013325">
    <property type="entry name" value="RNA_pol_sigma_r2"/>
</dbReference>
<dbReference type="GO" id="GO:0016987">
    <property type="term" value="F:sigma factor activity"/>
    <property type="evidence" value="ECO:0007669"/>
    <property type="project" value="UniProtKB-KW"/>
</dbReference>
<evidence type="ECO:0000256" key="4">
    <source>
        <dbReference type="ARBA" id="ARBA00023125"/>
    </source>
</evidence>
<evidence type="ECO:0000256" key="1">
    <source>
        <dbReference type="ARBA" id="ARBA00010641"/>
    </source>
</evidence>
<evidence type="ECO:0000256" key="3">
    <source>
        <dbReference type="ARBA" id="ARBA00023082"/>
    </source>
</evidence>
<name>A0A9X4AR66_9BACT</name>
<keyword evidence="5" id="KW-0804">Transcription</keyword>
<dbReference type="InterPro" id="IPR014284">
    <property type="entry name" value="RNA_pol_sigma-70_dom"/>
</dbReference>
<evidence type="ECO:0000256" key="6">
    <source>
        <dbReference type="SAM" id="MobiDB-lite"/>
    </source>
</evidence>
<dbReference type="InterPro" id="IPR036388">
    <property type="entry name" value="WH-like_DNA-bd_sf"/>
</dbReference>
<dbReference type="RefSeq" id="WP_272420480.1">
    <property type="nucleotide sequence ID" value="NZ_JAGTJJ010000005.1"/>
</dbReference>
<dbReference type="SUPFAM" id="SSF88946">
    <property type="entry name" value="Sigma2 domain of RNA polymerase sigma factors"/>
    <property type="match status" value="1"/>
</dbReference>
<evidence type="ECO:0000256" key="5">
    <source>
        <dbReference type="ARBA" id="ARBA00023163"/>
    </source>
</evidence>
<dbReference type="InterPro" id="IPR013324">
    <property type="entry name" value="RNA_pol_sigma_r3/r4-like"/>
</dbReference>
<dbReference type="EMBL" id="JAGTJJ010000005">
    <property type="protein sequence ID" value="MDC3981788.1"/>
    <property type="molecule type" value="Genomic_DNA"/>
</dbReference>